<feature type="domain" description="Thioredoxin" evidence="1">
    <location>
        <begin position="1"/>
        <end position="69"/>
    </location>
</feature>
<comment type="caution">
    <text evidence="2">The sequence shown here is derived from an EMBL/GenBank/DDBJ whole genome shotgun (WGS) entry which is preliminary data.</text>
</comment>
<proteinExistence type="predicted"/>
<dbReference type="SUPFAM" id="SSF52833">
    <property type="entry name" value="Thioredoxin-like"/>
    <property type="match status" value="1"/>
</dbReference>
<evidence type="ECO:0000313" key="2">
    <source>
        <dbReference type="EMBL" id="MDH6504296.1"/>
    </source>
</evidence>
<dbReference type="GO" id="GO:0015035">
    <property type="term" value="F:protein-disulfide reductase activity"/>
    <property type="evidence" value="ECO:0007669"/>
    <property type="project" value="TreeGrafter"/>
</dbReference>
<keyword evidence="3" id="KW-1185">Reference proteome</keyword>
<dbReference type="EMBL" id="JARXYA010000007">
    <property type="protein sequence ID" value="MDH6504296.1"/>
    <property type="molecule type" value="Genomic_DNA"/>
</dbReference>
<gene>
    <name evidence="2" type="ORF">M2127_001612</name>
</gene>
<dbReference type="Proteomes" id="UP001161160">
    <property type="component" value="Unassembled WGS sequence"/>
</dbReference>
<evidence type="ECO:0000313" key="3">
    <source>
        <dbReference type="Proteomes" id="UP001161160"/>
    </source>
</evidence>
<dbReference type="PANTHER" id="PTHR45663:SF11">
    <property type="entry name" value="GEO12009P1"/>
    <property type="match status" value="1"/>
</dbReference>
<name>A0AA43S6X8_9BURK</name>
<dbReference type="Gene3D" id="3.40.30.10">
    <property type="entry name" value="Glutaredoxin"/>
    <property type="match status" value="1"/>
</dbReference>
<dbReference type="InterPro" id="IPR013766">
    <property type="entry name" value="Thioredoxin_domain"/>
</dbReference>
<dbReference type="GO" id="GO:0005737">
    <property type="term" value="C:cytoplasm"/>
    <property type="evidence" value="ECO:0007669"/>
    <property type="project" value="TreeGrafter"/>
</dbReference>
<organism evidence="2 3">
    <name type="scientific">Polynucleobacter sphagniphilus</name>
    <dbReference type="NCBI Taxonomy" id="1743169"/>
    <lineage>
        <taxon>Bacteria</taxon>
        <taxon>Pseudomonadati</taxon>
        <taxon>Pseudomonadota</taxon>
        <taxon>Betaproteobacteria</taxon>
        <taxon>Burkholderiales</taxon>
        <taxon>Burkholderiaceae</taxon>
        <taxon>Polynucleobacter</taxon>
    </lineage>
</organism>
<dbReference type="PANTHER" id="PTHR45663">
    <property type="entry name" value="GEO12009P1"/>
    <property type="match status" value="1"/>
</dbReference>
<reference evidence="2" key="1">
    <citation type="submission" date="2023-04" db="EMBL/GenBank/DDBJ databases">
        <title>Genome Encyclopedia of Bacteria and Archaea VI: Functional Genomics of Type Strains.</title>
        <authorList>
            <person name="Whitman W."/>
        </authorList>
    </citation>
    <scope>NUCLEOTIDE SEQUENCE</scope>
    <source>
        <strain evidence="2">Enz.4-51</strain>
    </source>
</reference>
<dbReference type="AlphaFoldDB" id="A0AA43S6X8"/>
<protein>
    <submittedName>
        <fullName evidence="2">Thioredoxin-like negative regulator of GroEL</fullName>
    </submittedName>
</protein>
<evidence type="ECO:0000259" key="1">
    <source>
        <dbReference type="Pfam" id="PF00085"/>
    </source>
</evidence>
<dbReference type="CDD" id="cd02947">
    <property type="entry name" value="TRX_family"/>
    <property type="match status" value="1"/>
</dbReference>
<dbReference type="InterPro" id="IPR036249">
    <property type="entry name" value="Thioredoxin-like_sf"/>
</dbReference>
<accession>A0AA43S6X8</accession>
<sequence length="71" mass="8060">MFAPTYQASAIEFANQAIHIKMNTELYPSLGQRFNIRSIPTLVGFKNGRELERASGALPPVQLRQFIRKLI</sequence>
<dbReference type="Pfam" id="PF00085">
    <property type="entry name" value="Thioredoxin"/>
    <property type="match status" value="1"/>
</dbReference>